<dbReference type="InterPro" id="IPR042175">
    <property type="entry name" value="Cell/Rod_MreC_2"/>
</dbReference>
<dbReference type="Gene3D" id="2.40.10.350">
    <property type="entry name" value="Rod shape-determining protein MreC, domain 2"/>
    <property type="match status" value="1"/>
</dbReference>
<comment type="function">
    <text evidence="5">Involved in formation and maintenance of cell shape.</text>
</comment>
<evidence type="ECO:0000256" key="3">
    <source>
        <dbReference type="ARBA" id="ARBA00022960"/>
    </source>
</evidence>
<keyword evidence="6" id="KW-0472">Membrane</keyword>
<protein>
    <recommendedName>
        <fullName evidence="2 5">Cell shape-determining protein MreC</fullName>
    </recommendedName>
    <alternativeName>
        <fullName evidence="4 5">Cell shape protein MreC</fullName>
    </alternativeName>
</protein>
<dbReference type="Proteomes" id="UP001056834">
    <property type="component" value="Chromosome"/>
</dbReference>
<dbReference type="InterPro" id="IPR042177">
    <property type="entry name" value="Cell/Rod_1"/>
</dbReference>
<reference evidence="8" key="1">
    <citation type="submission" date="2022-05" db="EMBL/GenBank/DDBJ databases">
        <title>Impact of host demography and evolutionary history on endosymbiont molecular evolution: a test in carpenter ants (Genus Camponotus) and their Blochmannia endosymbionts.</title>
        <authorList>
            <person name="Manthey J.D."/>
            <person name="Giron J.C."/>
            <person name="Hruska J.P."/>
        </authorList>
    </citation>
    <scope>NUCLEOTIDE SEQUENCE</scope>
    <source>
        <strain evidence="8">C-006</strain>
    </source>
</reference>
<evidence type="ECO:0000256" key="1">
    <source>
        <dbReference type="ARBA" id="ARBA00009369"/>
    </source>
</evidence>
<keyword evidence="9" id="KW-1185">Reference proteome</keyword>
<proteinExistence type="inferred from homology"/>
<dbReference type="Pfam" id="PF04085">
    <property type="entry name" value="MreC"/>
    <property type="match status" value="1"/>
</dbReference>
<sequence>MYNTIHNKFPHLELRLLLAVIISGLIIVTDKKLNILLPLKNYIEDSMYLLYCLCDKPRYILNFTLKRLSEYNNLIIENNMLRQELLLKKSELLLIEQYKKDNFKLYELINTPLILNKKKIITRVLFINTDPYNNTILINHGKINDIYIGQPVLTDKGIVGQVISTNKHTSRILLICDPKHALSVQIQRNDIRIILAGFGYNADLQAEHLGKIDVSIGDILVTSGLDGRFPEGYPVAIVSNIVKNAKKDLTIIQAHPTVKLQYLRYVILIWI</sequence>
<evidence type="ECO:0000256" key="2">
    <source>
        <dbReference type="ARBA" id="ARBA00013855"/>
    </source>
</evidence>
<dbReference type="PANTHER" id="PTHR34138">
    <property type="entry name" value="CELL SHAPE-DETERMINING PROTEIN MREC"/>
    <property type="match status" value="1"/>
</dbReference>
<accession>A0ABY4STQ4</accession>
<feature type="domain" description="Rod shape-determining protein MreC beta-barrel core" evidence="7">
    <location>
        <begin position="124"/>
        <end position="270"/>
    </location>
</feature>
<name>A0ABY4STQ4_9ENTR</name>
<comment type="similarity">
    <text evidence="1 5">Belongs to the MreC family.</text>
</comment>
<evidence type="ECO:0000256" key="5">
    <source>
        <dbReference type="PIRNR" id="PIRNR038471"/>
    </source>
</evidence>
<evidence type="ECO:0000256" key="6">
    <source>
        <dbReference type="SAM" id="Phobius"/>
    </source>
</evidence>
<evidence type="ECO:0000313" key="8">
    <source>
        <dbReference type="EMBL" id="URJ25356.1"/>
    </source>
</evidence>
<dbReference type="RefSeq" id="WP_250223487.1">
    <property type="nucleotide sequence ID" value="NZ_CP097762.1"/>
</dbReference>
<keyword evidence="3 5" id="KW-0133">Cell shape</keyword>
<keyword evidence="6" id="KW-1133">Transmembrane helix</keyword>
<dbReference type="PIRSF" id="PIRSF038471">
    <property type="entry name" value="MreC"/>
    <property type="match status" value="1"/>
</dbReference>
<organism evidence="8 9">
    <name type="scientific">Candidatus Blochmannia ocreatus</name>
    <name type="common">nom. nud.</name>
    <dbReference type="NCBI Taxonomy" id="251538"/>
    <lineage>
        <taxon>Bacteria</taxon>
        <taxon>Pseudomonadati</taxon>
        <taxon>Pseudomonadota</taxon>
        <taxon>Gammaproteobacteria</taxon>
        <taxon>Enterobacterales</taxon>
        <taxon>Enterobacteriaceae</taxon>
        <taxon>ant endosymbionts</taxon>
        <taxon>Candidatus Blochmanniella</taxon>
    </lineage>
</organism>
<feature type="transmembrane region" description="Helical" evidence="6">
    <location>
        <begin position="12"/>
        <end position="29"/>
    </location>
</feature>
<dbReference type="InterPro" id="IPR055342">
    <property type="entry name" value="MreC_beta-barrel_core"/>
</dbReference>
<evidence type="ECO:0000313" key="9">
    <source>
        <dbReference type="Proteomes" id="UP001056834"/>
    </source>
</evidence>
<gene>
    <name evidence="8" type="primary">mreC</name>
    <name evidence="8" type="ORF">M9405_01370</name>
</gene>
<dbReference type="InterPro" id="IPR007221">
    <property type="entry name" value="MreC"/>
</dbReference>
<dbReference type="PANTHER" id="PTHR34138:SF1">
    <property type="entry name" value="CELL SHAPE-DETERMINING PROTEIN MREC"/>
    <property type="match status" value="1"/>
</dbReference>
<dbReference type="Gene3D" id="2.40.10.340">
    <property type="entry name" value="Rod shape-determining protein MreC, domain 1"/>
    <property type="match status" value="1"/>
</dbReference>
<dbReference type="EMBL" id="CP097762">
    <property type="protein sequence ID" value="URJ25356.1"/>
    <property type="molecule type" value="Genomic_DNA"/>
</dbReference>
<evidence type="ECO:0000256" key="4">
    <source>
        <dbReference type="ARBA" id="ARBA00032089"/>
    </source>
</evidence>
<keyword evidence="6" id="KW-0812">Transmembrane</keyword>
<evidence type="ECO:0000259" key="7">
    <source>
        <dbReference type="Pfam" id="PF04085"/>
    </source>
</evidence>
<dbReference type="NCBIfam" id="TIGR00219">
    <property type="entry name" value="mreC"/>
    <property type="match status" value="1"/>
</dbReference>